<dbReference type="Proteomes" id="UP000033187">
    <property type="component" value="Chromosome 1"/>
</dbReference>
<dbReference type="AlphaFoldDB" id="A0A0D6JGF9"/>
<sequence>MALAVSKNPRINDLLLFSGGQRCATCHALKIHVTSSGSPVGAEDTKGTHMCPPVLRRFAAVLRQQQAHAPIRR</sequence>
<dbReference type="KEGG" id="fil:BN1229_v1_3443"/>
<keyword evidence="2" id="KW-1185">Reference proteome</keyword>
<accession>A0A0D6JGF9</accession>
<protein>
    <submittedName>
        <fullName evidence="1">Uncharacterized protein</fullName>
    </submittedName>
</protein>
<dbReference type="KEGG" id="fiy:BN1229_v1_2481"/>
<dbReference type="EMBL" id="LN829119">
    <property type="protein sequence ID" value="CPR20157.1"/>
    <property type="molecule type" value="Genomic_DNA"/>
</dbReference>
<name>A0A0D6JGF9_9HYPH</name>
<proteinExistence type="predicted"/>
<evidence type="ECO:0000313" key="2">
    <source>
        <dbReference type="Proteomes" id="UP000033187"/>
    </source>
</evidence>
<evidence type="ECO:0000313" key="1">
    <source>
        <dbReference type="EMBL" id="CPR20157.1"/>
    </source>
</evidence>
<organism evidence="1 2">
    <name type="scientific">Candidatus Filomicrobium marinum</name>
    <dbReference type="NCBI Taxonomy" id="1608628"/>
    <lineage>
        <taxon>Bacteria</taxon>
        <taxon>Pseudomonadati</taxon>
        <taxon>Pseudomonadota</taxon>
        <taxon>Alphaproteobacteria</taxon>
        <taxon>Hyphomicrobiales</taxon>
        <taxon>Hyphomicrobiaceae</taxon>
        <taxon>Filomicrobium</taxon>
    </lineage>
</organism>
<reference evidence="2" key="1">
    <citation type="submission" date="2015-02" db="EMBL/GenBank/DDBJ databases">
        <authorList>
            <person name="Chooi Y.-H."/>
        </authorList>
    </citation>
    <scope>NUCLEOTIDE SEQUENCE [LARGE SCALE GENOMIC DNA]</scope>
    <source>
        <strain evidence="2">strain Y</strain>
    </source>
</reference>
<gene>
    <name evidence="1" type="ORF">YBN1229_v1_2481</name>
</gene>